<evidence type="ECO:0000313" key="5">
    <source>
        <dbReference type="Proteomes" id="UP000015388"/>
    </source>
</evidence>
<name>S5SVF5_9CORY</name>
<evidence type="ECO:0000313" key="4">
    <source>
        <dbReference type="EMBL" id="AGS35199.1"/>
    </source>
</evidence>
<dbReference type="PATRIC" id="fig|1224163.3.peg.1734"/>
<protein>
    <recommendedName>
        <fullName evidence="6">YigZ family protein</fullName>
    </recommendedName>
</protein>
<dbReference type="STRING" id="1224163.B841_08630"/>
<keyword evidence="5" id="KW-1185">Reference proteome</keyword>
<dbReference type="GO" id="GO:0005737">
    <property type="term" value="C:cytoplasm"/>
    <property type="evidence" value="ECO:0007669"/>
    <property type="project" value="TreeGrafter"/>
</dbReference>
<dbReference type="InterPro" id="IPR015796">
    <property type="entry name" value="Impact_YigZ-like"/>
</dbReference>
<gene>
    <name evidence="4" type="ORF">B841_08630</name>
</gene>
<feature type="domain" description="Impact N-terminal" evidence="2">
    <location>
        <begin position="21"/>
        <end position="128"/>
    </location>
</feature>
<dbReference type="PROSITE" id="PS00910">
    <property type="entry name" value="UPF0029"/>
    <property type="match status" value="1"/>
</dbReference>
<dbReference type="InterPro" id="IPR020569">
    <property type="entry name" value="UPF0029_Impact_CS"/>
</dbReference>
<sequence>MQSSYRLPRADVTTEYEWEIKRSRFITHIRRVRDSDEARDFIQEIKARYPDATHNCSAYLHHVEGSNPVERSSDDGEPSGTAGKPMLEQLKGSGMLDIAAVVTRYFGGVKLGGGGLVHAYSNSVGDALPLVEQVTRSQKELRQADFPHADAGRIEAELRARGVEVVDVSYGAHATYTLAVDPGGAEELNDLLATLTQGQTSTREAGTAWVETAGD</sequence>
<proteinExistence type="inferred from homology"/>
<evidence type="ECO:0000256" key="1">
    <source>
        <dbReference type="ARBA" id="ARBA00007665"/>
    </source>
</evidence>
<dbReference type="HOGENOM" id="CLU_083552_2_0_11"/>
<dbReference type="OrthoDB" id="9813771at2"/>
<evidence type="ECO:0000259" key="3">
    <source>
        <dbReference type="Pfam" id="PF09186"/>
    </source>
</evidence>
<evidence type="ECO:0008006" key="6">
    <source>
        <dbReference type="Google" id="ProtNLM"/>
    </source>
</evidence>
<dbReference type="Proteomes" id="UP000015388">
    <property type="component" value="Chromosome"/>
</dbReference>
<dbReference type="InterPro" id="IPR020568">
    <property type="entry name" value="Ribosomal_Su5_D2-typ_SF"/>
</dbReference>
<dbReference type="SUPFAM" id="SSF54211">
    <property type="entry name" value="Ribosomal protein S5 domain 2-like"/>
    <property type="match status" value="1"/>
</dbReference>
<dbReference type="InterPro" id="IPR015269">
    <property type="entry name" value="UPF0029_Impact_C"/>
</dbReference>
<organism evidence="4 5">
    <name type="scientific">Corynebacterium maris DSM 45190</name>
    <dbReference type="NCBI Taxonomy" id="1224163"/>
    <lineage>
        <taxon>Bacteria</taxon>
        <taxon>Bacillati</taxon>
        <taxon>Actinomycetota</taxon>
        <taxon>Actinomycetes</taxon>
        <taxon>Mycobacteriales</taxon>
        <taxon>Corynebacteriaceae</taxon>
        <taxon>Corynebacterium</taxon>
    </lineage>
</organism>
<dbReference type="AlphaFoldDB" id="S5SVF5"/>
<feature type="domain" description="UPF0029" evidence="3">
    <location>
        <begin position="146"/>
        <end position="199"/>
    </location>
</feature>
<dbReference type="RefSeq" id="WP_020935132.1">
    <property type="nucleotide sequence ID" value="NC_021915.1"/>
</dbReference>
<dbReference type="InterPro" id="IPR035647">
    <property type="entry name" value="EFG_III/V"/>
</dbReference>
<comment type="similarity">
    <text evidence="1">Belongs to the IMPACT family.</text>
</comment>
<dbReference type="eggNOG" id="COG1739">
    <property type="taxonomic scope" value="Bacteria"/>
</dbReference>
<dbReference type="EMBL" id="CP003924">
    <property type="protein sequence ID" value="AGS35199.1"/>
    <property type="molecule type" value="Genomic_DNA"/>
</dbReference>
<dbReference type="PANTHER" id="PTHR16301">
    <property type="entry name" value="IMPACT-RELATED"/>
    <property type="match status" value="1"/>
</dbReference>
<dbReference type="SUPFAM" id="SSF54980">
    <property type="entry name" value="EF-G C-terminal domain-like"/>
    <property type="match status" value="1"/>
</dbReference>
<accession>S5SVF5</accession>
<dbReference type="PANTHER" id="PTHR16301:SF20">
    <property type="entry name" value="IMPACT FAMILY MEMBER YIGZ"/>
    <property type="match status" value="1"/>
</dbReference>
<evidence type="ECO:0000259" key="2">
    <source>
        <dbReference type="Pfam" id="PF01205"/>
    </source>
</evidence>
<dbReference type="NCBIfam" id="TIGR00257">
    <property type="entry name" value="IMPACT_YIGZ"/>
    <property type="match status" value="1"/>
</dbReference>
<dbReference type="InterPro" id="IPR023582">
    <property type="entry name" value="Impact"/>
</dbReference>
<reference evidence="4 5" key="1">
    <citation type="submission" date="2012-11" db="EMBL/GenBank/DDBJ databases">
        <title>The complete genome sequence of Corynebacterium maris Coryn-1 (=DSM 45190).</title>
        <authorList>
            <person name="Schaffert L."/>
            <person name="Albersmeier A."/>
            <person name="Kalinowski J."/>
            <person name="Ruckert C."/>
        </authorList>
    </citation>
    <scope>NUCLEOTIDE SEQUENCE [LARGE SCALE GENOMIC DNA]</scope>
    <source>
        <strain evidence="5">Coryn-1</strain>
    </source>
</reference>
<dbReference type="Gene3D" id="3.30.230.30">
    <property type="entry name" value="Impact, N-terminal domain"/>
    <property type="match status" value="1"/>
</dbReference>
<dbReference type="InterPro" id="IPR036956">
    <property type="entry name" value="Impact_N_sf"/>
</dbReference>
<dbReference type="Pfam" id="PF01205">
    <property type="entry name" value="Impact_N"/>
    <property type="match status" value="1"/>
</dbReference>
<dbReference type="InterPro" id="IPR001498">
    <property type="entry name" value="Impact_N"/>
</dbReference>
<dbReference type="KEGG" id="cmd:B841_08630"/>
<dbReference type="Pfam" id="PF09186">
    <property type="entry name" value="DUF1949"/>
    <property type="match status" value="1"/>
</dbReference>
<dbReference type="GO" id="GO:0006446">
    <property type="term" value="P:regulation of translational initiation"/>
    <property type="evidence" value="ECO:0007669"/>
    <property type="project" value="TreeGrafter"/>
</dbReference>